<organism evidence="2 3">
    <name type="scientific">Jeotgalibacillus campisalis</name>
    <dbReference type="NCBI Taxonomy" id="220754"/>
    <lineage>
        <taxon>Bacteria</taxon>
        <taxon>Bacillati</taxon>
        <taxon>Bacillota</taxon>
        <taxon>Bacilli</taxon>
        <taxon>Bacillales</taxon>
        <taxon>Caryophanaceae</taxon>
        <taxon>Jeotgalibacillus</taxon>
    </lineage>
</organism>
<gene>
    <name evidence="2" type="ORF">KR50_28760</name>
</gene>
<dbReference type="Proteomes" id="UP000031972">
    <property type="component" value="Unassembled WGS sequence"/>
</dbReference>
<dbReference type="InterPro" id="IPR046778">
    <property type="entry name" value="UPF0758_N"/>
</dbReference>
<dbReference type="Pfam" id="PF20582">
    <property type="entry name" value="UPF0758_N"/>
    <property type="match status" value="1"/>
</dbReference>
<dbReference type="EMBL" id="JXRR01000017">
    <property type="protein sequence ID" value="KIL46201.1"/>
    <property type="molecule type" value="Genomic_DNA"/>
</dbReference>
<dbReference type="InterPro" id="IPR001405">
    <property type="entry name" value="UPF0758"/>
</dbReference>
<accession>A0A0C2VP24</accession>
<name>A0A0C2VP24_9BACL</name>
<protein>
    <recommendedName>
        <fullName evidence="1">UPF0758 domain-containing protein</fullName>
    </recommendedName>
</protein>
<dbReference type="Gene3D" id="1.10.150.20">
    <property type="entry name" value="5' to 3' exonuclease, C-terminal subdomain"/>
    <property type="match status" value="1"/>
</dbReference>
<dbReference type="SUPFAM" id="SSF47781">
    <property type="entry name" value="RuvA domain 2-like"/>
    <property type="match status" value="1"/>
</dbReference>
<comment type="caution">
    <text evidence="2">The sequence shown here is derived from an EMBL/GenBank/DDBJ whole genome shotgun (WGS) entry which is preliminary data.</text>
</comment>
<dbReference type="PANTHER" id="PTHR30471:SF3">
    <property type="entry name" value="UPF0758 PROTEIN YEES-RELATED"/>
    <property type="match status" value="1"/>
</dbReference>
<reference evidence="2 3" key="1">
    <citation type="submission" date="2015-01" db="EMBL/GenBank/DDBJ databases">
        <title>Jeotgalibacillus campisalis genome sequencing.</title>
        <authorList>
            <person name="Goh K.M."/>
            <person name="Chan K.-G."/>
            <person name="Yaakop A.S."/>
            <person name="Ee R."/>
            <person name="Gan H.M."/>
            <person name="Chan C.S."/>
        </authorList>
    </citation>
    <scope>NUCLEOTIDE SEQUENCE [LARGE SCALE GENOMIC DNA]</scope>
    <source>
        <strain evidence="2 3">SF-57</strain>
    </source>
</reference>
<dbReference type="InterPro" id="IPR010994">
    <property type="entry name" value="RuvA_2-like"/>
</dbReference>
<dbReference type="PANTHER" id="PTHR30471">
    <property type="entry name" value="DNA REPAIR PROTEIN RADC"/>
    <property type="match status" value="1"/>
</dbReference>
<keyword evidence="3" id="KW-1185">Reference proteome</keyword>
<evidence type="ECO:0000313" key="2">
    <source>
        <dbReference type="EMBL" id="KIL46201.1"/>
    </source>
</evidence>
<dbReference type="PATRIC" id="fig|220754.4.peg.2890"/>
<sequence>MTTKPQTTLMIRDFAEEDRPRERLITQGPQSLSNQELIAILLRTGTKKESVLNLSNRLLHQFEGLRLLKEASLEEIMTISGIGQVKAVQVMAAIEIGRRISNLTFEDRYVIRSPEDGANFLMNDMRFLHQEHFVCPK</sequence>
<evidence type="ECO:0000259" key="1">
    <source>
        <dbReference type="Pfam" id="PF20582"/>
    </source>
</evidence>
<proteinExistence type="predicted"/>
<evidence type="ECO:0000313" key="3">
    <source>
        <dbReference type="Proteomes" id="UP000031972"/>
    </source>
</evidence>
<feature type="domain" description="UPF0758" evidence="1">
    <location>
        <begin position="11"/>
        <end position="88"/>
    </location>
</feature>
<dbReference type="AlphaFoldDB" id="A0A0C2VP24"/>